<keyword evidence="4 6" id="KW-0472">Membrane</keyword>
<evidence type="ECO:0000313" key="7">
    <source>
        <dbReference type="EMBL" id="MBB6637356.1"/>
    </source>
</evidence>
<dbReference type="GO" id="GO:0016020">
    <property type="term" value="C:membrane"/>
    <property type="evidence" value="ECO:0007669"/>
    <property type="project" value="UniProtKB-SubCell"/>
</dbReference>
<dbReference type="RefSeq" id="WP_185122560.1">
    <property type="nucleotide sequence ID" value="NZ_JACJVQ010000021.1"/>
</dbReference>
<evidence type="ECO:0000256" key="3">
    <source>
        <dbReference type="ARBA" id="ARBA00022989"/>
    </source>
</evidence>
<feature type="transmembrane region" description="Helical" evidence="6">
    <location>
        <begin position="7"/>
        <end position="25"/>
    </location>
</feature>
<keyword evidence="2 6" id="KW-0812">Transmembrane</keyword>
<feature type="transmembrane region" description="Helical" evidence="6">
    <location>
        <begin position="31"/>
        <end position="48"/>
    </location>
</feature>
<evidence type="ECO:0000256" key="4">
    <source>
        <dbReference type="ARBA" id="ARBA00023136"/>
    </source>
</evidence>
<reference evidence="7 8" key="1">
    <citation type="submission" date="2020-08" db="EMBL/GenBank/DDBJ databases">
        <title>Cohnella phylogeny.</title>
        <authorList>
            <person name="Dunlap C."/>
        </authorList>
    </citation>
    <scope>NUCLEOTIDE SEQUENCE [LARGE SCALE GENOMIC DNA]</scope>
    <source>
        <strain evidence="7 8">DSM 25241</strain>
    </source>
</reference>
<comment type="subcellular location">
    <subcellularLocation>
        <location evidence="1">Membrane</location>
        <topology evidence="1">Multi-pass membrane protein</topology>
    </subcellularLocation>
</comment>
<dbReference type="AlphaFoldDB" id="A0A841T3C1"/>
<evidence type="ECO:0000256" key="6">
    <source>
        <dbReference type="SAM" id="Phobius"/>
    </source>
</evidence>
<evidence type="ECO:0000256" key="5">
    <source>
        <dbReference type="ARBA" id="ARBA00023600"/>
    </source>
</evidence>
<protein>
    <submittedName>
        <fullName evidence="7">Phage holin family protein</fullName>
    </submittedName>
</protein>
<accession>A0A841T3C1</accession>
<evidence type="ECO:0000313" key="8">
    <source>
        <dbReference type="Proteomes" id="UP000535838"/>
    </source>
</evidence>
<comment type="similarity">
    <text evidence="5">Belongs to the bacteriophage holin family. Cp-1 holin subfamily.</text>
</comment>
<evidence type="ECO:0000256" key="2">
    <source>
        <dbReference type="ARBA" id="ARBA00022692"/>
    </source>
</evidence>
<keyword evidence="8" id="KW-1185">Reference proteome</keyword>
<dbReference type="Proteomes" id="UP000535838">
    <property type="component" value="Unassembled WGS sequence"/>
</dbReference>
<dbReference type="NCBIfam" id="TIGR01593">
    <property type="entry name" value="holin_tox_secr"/>
    <property type="match status" value="1"/>
</dbReference>
<keyword evidence="3 6" id="KW-1133">Transmembrane helix</keyword>
<gene>
    <name evidence="7" type="ORF">H7B67_24775</name>
</gene>
<comment type="caution">
    <text evidence="7">The sequence shown here is derived from an EMBL/GenBank/DDBJ whole genome shotgun (WGS) entry which is preliminary data.</text>
</comment>
<name>A0A841T3C1_9BACL</name>
<dbReference type="EMBL" id="JACJVQ010000021">
    <property type="protein sequence ID" value="MBB6637356.1"/>
    <property type="molecule type" value="Genomic_DNA"/>
</dbReference>
<organism evidence="7 8">
    <name type="scientific">Cohnella thailandensis</name>
    <dbReference type="NCBI Taxonomy" id="557557"/>
    <lineage>
        <taxon>Bacteria</taxon>
        <taxon>Bacillati</taxon>
        <taxon>Bacillota</taxon>
        <taxon>Bacilli</taxon>
        <taxon>Bacillales</taxon>
        <taxon>Paenibacillaceae</taxon>
        <taxon>Cohnella</taxon>
    </lineage>
</organism>
<evidence type="ECO:0000256" key="1">
    <source>
        <dbReference type="ARBA" id="ARBA00004141"/>
    </source>
</evidence>
<dbReference type="Pfam" id="PF05105">
    <property type="entry name" value="Phage_holin_4_1"/>
    <property type="match status" value="1"/>
</dbReference>
<dbReference type="InterPro" id="IPR006480">
    <property type="entry name" value="Phage_holin_4_1"/>
</dbReference>
<proteinExistence type="inferred from homology"/>
<sequence length="134" mass="14485">MNAQTLINYFSGVLGAFITFSFGHWPESLTFLLTVVAIDIISGMYASLKEGHGLNSAVGAVGLAKKGIMLLVILLSYRVDVLLGSEMVMGGAIYFYIANELVSVTENCGRIGLPMPEKLRQIIAVLKQKGETEE</sequence>